<organism evidence="1 2">
    <name type="scientific">Cellulomonas chitinilytica</name>
    <dbReference type="NCBI Taxonomy" id="398759"/>
    <lineage>
        <taxon>Bacteria</taxon>
        <taxon>Bacillati</taxon>
        <taxon>Actinomycetota</taxon>
        <taxon>Actinomycetes</taxon>
        <taxon>Micrococcales</taxon>
        <taxon>Cellulomonadaceae</taxon>
        <taxon>Cellulomonas</taxon>
    </lineage>
</organism>
<sequence length="91" mass="9758">MGADRTILGEQLVGFVTTGHCLARRPGRADQAAAGSVPRGALQLEELATLESSRGDHRRDLRPRAVDGAHRVPYGRPLVWHLLTATVSAHG</sequence>
<name>A0A919NZ74_9CELL</name>
<reference evidence="1" key="1">
    <citation type="submission" date="2021-01" db="EMBL/GenBank/DDBJ databases">
        <title>Whole genome shotgun sequence of Cellulomonas chitinilytica NBRC 110799.</title>
        <authorList>
            <person name="Komaki H."/>
            <person name="Tamura T."/>
        </authorList>
    </citation>
    <scope>NUCLEOTIDE SEQUENCE</scope>
    <source>
        <strain evidence="1">NBRC 110799</strain>
    </source>
</reference>
<protein>
    <submittedName>
        <fullName evidence="1">Uncharacterized protein</fullName>
    </submittedName>
</protein>
<gene>
    <name evidence="1" type="ORF">Cch01nite_04440</name>
</gene>
<evidence type="ECO:0000313" key="2">
    <source>
        <dbReference type="Proteomes" id="UP000632740"/>
    </source>
</evidence>
<accession>A0A919NZ74</accession>
<keyword evidence="2" id="KW-1185">Reference proteome</keyword>
<dbReference type="AlphaFoldDB" id="A0A919NZ74"/>
<proteinExistence type="predicted"/>
<comment type="caution">
    <text evidence="1">The sequence shown here is derived from an EMBL/GenBank/DDBJ whole genome shotgun (WGS) entry which is preliminary data.</text>
</comment>
<evidence type="ECO:0000313" key="1">
    <source>
        <dbReference type="EMBL" id="GIG19720.1"/>
    </source>
</evidence>
<dbReference type="EMBL" id="BONK01000001">
    <property type="protein sequence ID" value="GIG19720.1"/>
    <property type="molecule type" value="Genomic_DNA"/>
</dbReference>
<dbReference type="Proteomes" id="UP000632740">
    <property type="component" value="Unassembled WGS sequence"/>
</dbReference>